<dbReference type="SUPFAM" id="SSF53474">
    <property type="entry name" value="alpha/beta-Hydrolases"/>
    <property type="match status" value="1"/>
</dbReference>
<evidence type="ECO:0000313" key="3">
    <source>
        <dbReference type="Proteomes" id="UP000183275"/>
    </source>
</evidence>
<dbReference type="GO" id="GO:0016020">
    <property type="term" value="C:membrane"/>
    <property type="evidence" value="ECO:0007669"/>
    <property type="project" value="TreeGrafter"/>
</dbReference>
<feature type="domain" description="AB hydrolase-1" evidence="1">
    <location>
        <begin position="26"/>
        <end position="251"/>
    </location>
</feature>
<dbReference type="OrthoDB" id="7531at2157"/>
<sequence length="267" mass="28922">MARPGEGAGGDDTGVDVAGPSNAQSIVFVHGAMFTRKMWLPQQRELAEDFHVVAPDLPGHGARAGKPFRMEPAIDVVSDVIERYTDGSAVLVGLSLGGYTVTEYAYRFPGEVDALVLSGSSVNPVNTMELGTRLTGGLARLLTKPDLGKRAVEKLAARWVRNRNLPPDIEREIIDSGFYPKQFGDAGPDIAGEDFRGALSTYPGSTLILNGENDKLMRRGEQAHAAAARDGRVEVLADAGHICNLHRPATYTDRVRRFVRQAARTRQ</sequence>
<proteinExistence type="predicted"/>
<dbReference type="Pfam" id="PF12697">
    <property type="entry name" value="Abhydrolase_6"/>
    <property type="match status" value="1"/>
</dbReference>
<organism evidence="2 3">
    <name type="scientific">Natrinema salifodinae</name>
    <dbReference type="NCBI Taxonomy" id="1202768"/>
    <lineage>
        <taxon>Archaea</taxon>
        <taxon>Methanobacteriati</taxon>
        <taxon>Methanobacteriota</taxon>
        <taxon>Stenosarchaea group</taxon>
        <taxon>Halobacteria</taxon>
        <taxon>Halobacteriales</taxon>
        <taxon>Natrialbaceae</taxon>
        <taxon>Natrinema</taxon>
    </lineage>
</organism>
<evidence type="ECO:0000313" key="2">
    <source>
        <dbReference type="EMBL" id="SEW11401.1"/>
    </source>
</evidence>
<protein>
    <submittedName>
        <fullName evidence="2">Pimeloyl-ACP methyl ester carboxylesterase</fullName>
    </submittedName>
</protein>
<accession>A0A1I0PCS3</accession>
<evidence type="ECO:0000259" key="1">
    <source>
        <dbReference type="Pfam" id="PF12697"/>
    </source>
</evidence>
<dbReference type="eggNOG" id="arCOG01648">
    <property type="taxonomic scope" value="Archaea"/>
</dbReference>
<dbReference type="InterPro" id="IPR029058">
    <property type="entry name" value="AB_hydrolase_fold"/>
</dbReference>
<dbReference type="RefSeq" id="WP_049988789.1">
    <property type="nucleotide sequence ID" value="NZ_FOIS01000003.1"/>
</dbReference>
<dbReference type="AlphaFoldDB" id="A0A1I0PCS3"/>
<dbReference type="Proteomes" id="UP000183275">
    <property type="component" value="Unassembled WGS sequence"/>
</dbReference>
<dbReference type="Gene3D" id="3.40.50.1820">
    <property type="entry name" value="alpha/beta hydrolase"/>
    <property type="match status" value="1"/>
</dbReference>
<dbReference type="PANTHER" id="PTHR43798">
    <property type="entry name" value="MONOACYLGLYCEROL LIPASE"/>
    <property type="match status" value="1"/>
</dbReference>
<name>A0A1I0PCS3_9EURY</name>
<dbReference type="InterPro" id="IPR050266">
    <property type="entry name" value="AB_hydrolase_sf"/>
</dbReference>
<dbReference type="InterPro" id="IPR000073">
    <property type="entry name" value="AB_hydrolase_1"/>
</dbReference>
<dbReference type="PRINTS" id="PR00111">
    <property type="entry name" value="ABHYDROLASE"/>
</dbReference>
<gene>
    <name evidence="2" type="ORF">SAMN05216285_2351</name>
</gene>
<keyword evidence="3" id="KW-1185">Reference proteome</keyword>
<dbReference type="STRING" id="1202768.SAMN05216285_2351"/>
<dbReference type="EMBL" id="FOIS01000003">
    <property type="protein sequence ID" value="SEW11401.1"/>
    <property type="molecule type" value="Genomic_DNA"/>
</dbReference>
<dbReference type="PANTHER" id="PTHR43798:SF33">
    <property type="entry name" value="HYDROLASE, PUTATIVE (AFU_ORTHOLOGUE AFUA_2G14860)-RELATED"/>
    <property type="match status" value="1"/>
</dbReference>
<reference evidence="3" key="1">
    <citation type="submission" date="2016-10" db="EMBL/GenBank/DDBJ databases">
        <authorList>
            <person name="Varghese N."/>
        </authorList>
    </citation>
    <scope>NUCLEOTIDE SEQUENCE [LARGE SCALE GENOMIC DNA]</scope>
    <source>
        <strain evidence="3">CGMCC 1.12284</strain>
    </source>
</reference>